<dbReference type="GO" id="GO:1902600">
    <property type="term" value="P:proton transmembrane transport"/>
    <property type="evidence" value="ECO:0007669"/>
    <property type="project" value="TreeGrafter"/>
</dbReference>
<dbReference type="RefSeq" id="WP_160904407.1">
    <property type="nucleotide sequence ID" value="NZ_CP102850.1"/>
</dbReference>
<evidence type="ECO:0000256" key="12">
    <source>
        <dbReference type="SAM" id="Phobius"/>
    </source>
</evidence>
<comment type="catalytic activity">
    <reaction evidence="11">
        <text>ATP + H2O = ADP + phosphate + H(+)</text>
        <dbReference type="Rhea" id="RHEA:13065"/>
        <dbReference type="ChEBI" id="CHEBI:15377"/>
        <dbReference type="ChEBI" id="CHEBI:15378"/>
        <dbReference type="ChEBI" id="CHEBI:30616"/>
        <dbReference type="ChEBI" id="CHEBI:43474"/>
        <dbReference type="ChEBI" id="CHEBI:456216"/>
    </reaction>
</comment>
<comment type="caution">
    <text evidence="14">The sequence shown here is derived from an EMBL/GenBank/DDBJ whole genome shotgun (WGS) entry which is preliminary data.</text>
</comment>
<dbReference type="Proteomes" id="UP000475545">
    <property type="component" value="Unassembled WGS sequence"/>
</dbReference>
<feature type="domain" description="Cation-transporting P-type ATPase N-terminal" evidence="13">
    <location>
        <begin position="11"/>
        <end position="85"/>
    </location>
</feature>
<dbReference type="InterPro" id="IPR059000">
    <property type="entry name" value="ATPase_P-type_domA"/>
</dbReference>
<comment type="subcellular location">
    <subcellularLocation>
        <location evidence="1">Cell membrane</location>
        <topology evidence="1">Multi-pass membrane protein</topology>
    </subcellularLocation>
</comment>
<organism evidence="14 15">
    <name type="scientific">Gordonia mangrovi</name>
    <dbReference type="NCBI Taxonomy" id="2665643"/>
    <lineage>
        <taxon>Bacteria</taxon>
        <taxon>Bacillati</taxon>
        <taxon>Actinomycetota</taxon>
        <taxon>Actinomycetes</taxon>
        <taxon>Mycobacteriales</taxon>
        <taxon>Gordoniaceae</taxon>
        <taxon>Gordonia</taxon>
    </lineage>
</organism>
<dbReference type="Pfam" id="PF00689">
    <property type="entry name" value="Cation_ATPase_C"/>
    <property type="match status" value="1"/>
</dbReference>
<dbReference type="SUPFAM" id="SSF81665">
    <property type="entry name" value="Calcium ATPase, transmembrane domain M"/>
    <property type="match status" value="1"/>
</dbReference>
<gene>
    <name evidence="14" type="ORF">GIY30_23095</name>
</gene>
<keyword evidence="9 12" id="KW-1133">Transmembrane helix</keyword>
<dbReference type="InterPro" id="IPR036412">
    <property type="entry name" value="HAD-like_sf"/>
</dbReference>
<dbReference type="Pfam" id="PF00690">
    <property type="entry name" value="Cation_ATPase_N"/>
    <property type="match status" value="1"/>
</dbReference>
<dbReference type="PRINTS" id="PR00119">
    <property type="entry name" value="CATATPASE"/>
</dbReference>
<dbReference type="SMART" id="SM00831">
    <property type="entry name" value="Cation_ATPase_N"/>
    <property type="match status" value="1"/>
</dbReference>
<feature type="transmembrane region" description="Helical" evidence="12">
    <location>
        <begin position="702"/>
        <end position="727"/>
    </location>
</feature>
<evidence type="ECO:0000256" key="8">
    <source>
        <dbReference type="ARBA" id="ARBA00022967"/>
    </source>
</evidence>
<dbReference type="SFLD" id="SFLDF00027">
    <property type="entry name" value="p-type_atpase"/>
    <property type="match status" value="1"/>
</dbReference>
<evidence type="ECO:0000256" key="1">
    <source>
        <dbReference type="ARBA" id="ARBA00004651"/>
    </source>
</evidence>
<feature type="transmembrane region" description="Helical" evidence="12">
    <location>
        <begin position="842"/>
        <end position="863"/>
    </location>
</feature>
<keyword evidence="3" id="KW-0597">Phosphoprotein</keyword>
<dbReference type="Gene3D" id="3.40.1110.10">
    <property type="entry name" value="Calcium-transporting ATPase, cytoplasmic domain N"/>
    <property type="match status" value="1"/>
</dbReference>
<evidence type="ECO:0000256" key="4">
    <source>
        <dbReference type="ARBA" id="ARBA00022692"/>
    </source>
</evidence>
<feature type="transmembrane region" description="Helical" evidence="12">
    <location>
        <begin position="282"/>
        <end position="307"/>
    </location>
</feature>
<dbReference type="GO" id="GO:0030007">
    <property type="term" value="P:intracellular potassium ion homeostasis"/>
    <property type="evidence" value="ECO:0007669"/>
    <property type="project" value="TreeGrafter"/>
</dbReference>
<dbReference type="Gene3D" id="3.40.50.1000">
    <property type="entry name" value="HAD superfamily/HAD-like"/>
    <property type="match status" value="1"/>
</dbReference>
<evidence type="ECO:0000256" key="2">
    <source>
        <dbReference type="ARBA" id="ARBA00005675"/>
    </source>
</evidence>
<dbReference type="SUPFAM" id="SSF56784">
    <property type="entry name" value="HAD-like"/>
    <property type="match status" value="1"/>
</dbReference>
<dbReference type="GO" id="GO:0016887">
    <property type="term" value="F:ATP hydrolysis activity"/>
    <property type="evidence" value="ECO:0007669"/>
    <property type="project" value="InterPro"/>
</dbReference>
<keyword evidence="4 12" id="KW-0812">Transmembrane</keyword>
<dbReference type="InterPro" id="IPR044492">
    <property type="entry name" value="P_typ_ATPase_HD_dom"/>
</dbReference>
<dbReference type="InterPro" id="IPR023214">
    <property type="entry name" value="HAD_sf"/>
</dbReference>
<dbReference type="InterPro" id="IPR023299">
    <property type="entry name" value="ATPase_P-typ_cyto_dom_N"/>
</dbReference>
<evidence type="ECO:0000313" key="15">
    <source>
        <dbReference type="Proteomes" id="UP000475545"/>
    </source>
</evidence>
<dbReference type="PROSITE" id="PS00154">
    <property type="entry name" value="ATPASE_E1_E2"/>
    <property type="match status" value="1"/>
</dbReference>
<comment type="similarity">
    <text evidence="2">Belongs to the cation transport ATPase (P-type) (TC 3.A.3) family. Type IIA subfamily.</text>
</comment>
<evidence type="ECO:0000256" key="9">
    <source>
        <dbReference type="ARBA" id="ARBA00022989"/>
    </source>
</evidence>
<protein>
    <submittedName>
        <fullName evidence="14">HAD-IC family P-type ATPase</fullName>
    </submittedName>
</protein>
<dbReference type="Gene3D" id="2.70.150.10">
    <property type="entry name" value="Calcium-transporting ATPase, cytoplasmic transduction domain A"/>
    <property type="match status" value="1"/>
</dbReference>
<dbReference type="GO" id="GO:0036376">
    <property type="term" value="P:sodium ion export across plasma membrane"/>
    <property type="evidence" value="ECO:0007669"/>
    <property type="project" value="TreeGrafter"/>
</dbReference>
<keyword evidence="7" id="KW-0460">Magnesium</keyword>
<dbReference type="SUPFAM" id="SSF81660">
    <property type="entry name" value="Metal cation-transporting ATPase, ATP-binding domain N"/>
    <property type="match status" value="1"/>
</dbReference>
<dbReference type="SFLD" id="SFLDS00003">
    <property type="entry name" value="Haloacid_Dehalogenase"/>
    <property type="match status" value="1"/>
</dbReference>
<dbReference type="GO" id="GO:0005886">
    <property type="term" value="C:plasma membrane"/>
    <property type="evidence" value="ECO:0007669"/>
    <property type="project" value="UniProtKB-SubCell"/>
</dbReference>
<dbReference type="EMBL" id="WMBR01000009">
    <property type="protein sequence ID" value="MXP24215.1"/>
    <property type="molecule type" value="Genomic_DNA"/>
</dbReference>
<dbReference type="FunFam" id="2.70.150.10:FF:000160">
    <property type="entry name" value="Sarcoplasmic/endoplasmic reticulum calcium ATPase 1"/>
    <property type="match status" value="1"/>
</dbReference>
<dbReference type="InterPro" id="IPR006068">
    <property type="entry name" value="ATPase_P-typ_cation-transptr_C"/>
</dbReference>
<evidence type="ECO:0000256" key="3">
    <source>
        <dbReference type="ARBA" id="ARBA00022553"/>
    </source>
</evidence>
<dbReference type="AlphaFoldDB" id="A0A6L7GZC7"/>
<evidence type="ECO:0000256" key="6">
    <source>
        <dbReference type="ARBA" id="ARBA00022840"/>
    </source>
</evidence>
<dbReference type="FunFam" id="3.40.50.1000:FF:000028">
    <property type="entry name" value="Calcium-transporting P-type ATPase, putative"/>
    <property type="match status" value="1"/>
</dbReference>
<dbReference type="CDD" id="cd02080">
    <property type="entry name" value="P-type_ATPase_cation"/>
    <property type="match status" value="1"/>
</dbReference>
<dbReference type="Gene3D" id="1.20.1110.10">
    <property type="entry name" value="Calcium-transporting ATPase, transmembrane domain"/>
    <property type="match status" value="1"/>
</dbReference>
<proteinExistence type="inferred from homology"/>
<dbReference type="GO" id="GO:0005391">
    <property type="term" value="F:P-type sodium:potassium-exchanging transporter activity"/>
    <property type="evidence" value="ECO:0007669"/>
    <property type="project" value="TreeGrafter"/>
</dbReference>
<feature type="transmembrane region" description="Helical" evidence="12">
    <location>
        <begin position="65"/>
        <end position="83"/>
    </location>
</feature>
<keyword evidence="10 12" id="KW-0472">Membrane</keyword>
<feature type="transmembrane region" description="Helical" evidence="12">
    <location>
        <begin position="810"/>
        <end position="830"/>
    </location>
</feature>
<evidence type="ECO:0000256" key="7">
    <source>
        <dbReference type="ARBA" id="ARBA00022842"/>
    </source>
</evidence>
<dbReference type="Pfam" id="PF00122">
    <property type="entry name" value="E1-E2_ATPase"/>
    <property type="match status" value="1"/>
</dbReference>
<keyword evidence="6" id="KW-0067">ATP-binding</keyword>
<dbReference type="Pfam" id="PF13246">
    <property type="entry name" value="Cation_ATPase"/>
    <property type="match status" value="1"/>
</dbReference>
<dbReference type="GO" id="GO:0006883">
    <property type="term" value="P:intracellular sodium ion homeostasis"/>
    <property type="evidence" value="ECO:0007669"/>
    <property type="project" value="TreeGrafter"/>
</dbReference>
<evidence type="ECO:0000313" key="14">
    <source>
        <dbReference type="EMBL" id="MXP24215.1"/>
    </source>
</evidence>
<keyword evidence="15" id="KW-1185">Reference proteome</keyword>
<evidence type="ECO:0000259" key="13">
    <source>
        <dbReference type="SMART" id="SM00831"/>
    </source>
</evidence>
<feature type="transmembrane region" description="Helical" evidence="12">
    <location>
        <begin position="733"/>
        <end position="751"/>
    </location>
</feature>
<dbReference type="InterPro" id="IPR004014">
    <property type="entry name" value="ATPase_P-typ_cation-transptr_N"/>
</dbReference>
<dbReference type="InterPro" id="IPR008250">
    <property type="entry name" value="ATPase_P-typ_transduc_dom_A_sf"/>
</dbReference>
<dbReference type="SFLD" id="SFLDG00002">
    <property type="entry name" value="C1.7:_P-type_atpase_like"/>
    <property type="match status" value="1"/>
</dbReference>
<feature type="transmembrane region" description="Helical" evidence="12">
    <location>
        <begin position="89"/>
        <end position="105"/>
    </location>
</feature>
<dbReference type="GO" id="GO:1990573">
    <property type="term" value="P:potassium ion import across plasma membrane"/>
    <property type="evidence" value="ECO:0007669"/>
    <property type="project" value="TreeGrafter"/>
</dbReference>
<feature type="transmembrane region" description="Helical" evidence="12">
    <location>
        <begin position="771"/>
        <end position="794"/>
    </location>
</feature>
<dbReference type="InterPro" id="IPR050510">
    <property type="entry name" value="Cation_transp_ATPase_P-type"/>
</dbReference>
<dbReference type="PRINTS" id="PR00120">
    <property type="entry name" value="HATPASE"/>
</dbReference>
<evidence type="ECO:0000256" key="11">
    <source>
        <dbReference type="ARBA" id="ARBA00049360"/>
    </source>
</evidence>
<dbReference type="SUPFAM" id="SSF81653">
    <property type="entry name" value="Calcium ATPase, transduction domain A"/>
    <property type="match status" value="1"/>
</dbReference>
<name>A0A6L7GZC7_9ACTN</name>
<reference evidence="14 15" key="1">
    <citation type="submission" date="2019-11" db="EMBL/GenBank/DDBJ databases">
        <title>Gordonia sp. nov., a novel actinobacterium isolated from mangrove soil in Hainan.</title>
        <authorList>
            <person name="Huang X."/>
            <person name="Xie Y."/>
            <person name="Chu X."/>
            <person name="Xiao K."/>
        </authorList>
    </citation>
    <scope>NUCLEOTIDE SEQUENCE [LARGE SCALE GENOMIC DNA]</scope>
    <source>
        <strain evidence="14 15">HNM0687</strain>
    </source>
</reference>
<evidence type="ECO:0000256" key="5">
    <source>
        <dbReference type="ARBA" id="ARBA00022741"/>
    </source>
</evidence>
<dbReference type="InterPro" id="IPR023298">
    <property type="entry name" value="ATPase_P-typ_TM_dom_sf"/>
</dbReference>
<feature type="transmembrane region" description="Helical" evidence="12">
    <location>
        <begin position="252"/>
        <end position="270"/>
    </location>
</feature>
<accession>A0A6L7GZC7</accession>
<keyword evidence="8" id="KW-1278">Translocase</keyword>
<sequence>MTAPDDAAPNSHHVLPGHEVVLLLETDAHRGLSDASARERLEQFGPNALPEPRGAGLLLRILRQFHHPLIYVLLVAGAVTAALHEYIDSAVIFGVVLVNAVVGLIQESRAEAALQGLRAMVHTDATVVRDGREQVVASDELVPGDLVRVEAGDKVPADMRLLRETELRVDESALTGESGSVSKDEIVLPETTPVADRRNMAYSGTLVTSGGGVGVVVATGAETEIGEIHRLVGAAEVLDTPLTAKLAWFSKILTVGILALAAATFAIGLLRRQDAVETFTAAIALAVGAIPEGLPAAVTITLAIGVSRMARRKAVIRRLPAVETLGSTTIICTDKTGTLTENQMTVREIWTPDTTVEVSGSGYTPDGEIRHRDGTPAPVQANAALRWSLLAGAACNDASLTYDDERWDIAGDPTEAAMLVVAAKTGLTTDHVGVRLPRVSTIPFSSERQYMATAHGSDIDDRVVLVKGAVERVLDLCESEMHADGSRGPIDRGAVLRAADALAADGLRVLATAMRSPAGDADLTEDGLRGTLTLTGLQAMLDPPRAAATSAVAACHSAGITVKMITGDHARTAESIAGSVGVLDRDHSDRQMVLTGAQLSALAPEEFADAVDAADVFARVSPEQKLRLVEALQGRGHIVAMTGDGVNDAPALRQASIGVAMGRGGTEVAKDAADMILTDDDFATIEAAVEEGRGVFDNLTKFITWTLPTNIGEGLVILVAIALGTALPILPTQILWINMTTAVALGLMLAFEPKEAGIMTRPPRDPRQPLLTRALVGRILLVSSLLVAGSWALFEWEQAHGATLTEARTAALNLFVVVEAFYLFSCRSLTHSAWRIGPFTNRWLVVGVAVQAIAQLAITYLPVMNTVFQTAPLDVGVWLRIVGIAVLASLVVAAEKSVWARRETSRVH</sequence>
<dbReference type="PANTHER" id="PTHR43294:SF20">
    <property type="entry name" value="P-TYPE ATPASE"/>
    <property type="match status" value="1"/>
</dbReference>
<dbReference type="PANTHER" id="PTHR43294">
    <property type="entry name" value="SODIUM/POTASSIUM-TRANSPORTING ATPASE SUBUNIT ALPHA"/>
    <property type="match status" value="1"/>
</dbReference>
<dbReference type="GO" id="GO:0005524">
    <property type="term" value="F:ATP binding"/>
    <property type="evidence" value="ECO:0007669"/>
    <property type="project" value="UniProtKB-KW"/>
</dbReference>
<evidence type="ECO:0000256" key="10">
    <source>
        <dbReference type="ARBA" id="ARBA00023136"/>
    </source>
</evidence>
<feature type="transmembrane region" description="Helical" evidence="12">
    <location>
        <begin position="875"/>
        <end position="894"/>
    </location>
</feature>
<keyword evidence="5" id="KW-0547">Nucleotide-binding</keyword>
<dbReference type="InterPro" id="IPR001757">
    <property type="entry name" value="P_typ_ATPase"/>
</dbReference>
<dbReference type="InterPro" id="IPR018303">
    <property type="entry name" value="ATPase_P-typ_P_site"/>
</dbReference>
<dbReference type="NCBIfam" id="TIGR01494">
    <property type="entry name" value="ATPase_P-type"/>
    <property type="match status" value="3"/>
</dbReference>